<dbReference type="AlphaFoldDB" id="A0A9N9EST9"/>
<dbReference type="PROSITE" id="PS50089">
    <property type="entry name" value="ZF_RING_2"/>
    <property type="match status" value="1"/>
</dbReference>
<evidence type="ECO:0000256" key="1">
    <source>
        <dbReference type="PROSITE-ProRule" id="PRU00175"/>
    </source>
</evidence>
<proteinExistence type="predicted"/>
<evidence type="ECO:0000313" key="5">
    <source>
        <dbReference type="EMBL" id="CAG8689931.1"/>
    </source>
</evidence>
<feature type="domain" description="RING-type" evidence="4">
    <location>
        <begin position="35"/>
        <end position="75"/>
    </location>
</feature>
<dbReference type="EMBL" id="CAJVPQ010006826">
    <property type="protein sequence ID" value="CAG8689931.1"/>
    <property type="molecule type" value="Genomic_DNA"/>
</dbReference>
<keyword evidence="1" id="KW-0862">Zinc</keyword>
<feature type="compositionally biased region" description="Polar residues" evidence="2">
    <location>
        <begin position="175"/>
        <end position="188"/>
    </location>
</feature>
<comment type="caution">
    <text evidence="5">The sequence shown here is derived from an EMBL/GenBank/DDBJ whole genome shotgun (WGS) entry which is preliminary data.</text>
</comment>
<protein>
    <submittedName>
        <fullName evidence="5">13738_t:CDS:1</fullName>
    </submittedName>
</protein>
<feature type="transmembrane region" description="Helical" evidence="3">
    <location>
        <begin position="339"/>
        <end position="357"/>
    </location>
</feature>
<feature type="non-terminal residue" evidence="5">
    <location>
        <position position="489"/>
    </location>
</feature>
<keyword evidence="3" id="KW-1133">Transmembrane helix</keyword>
<dbReference type="Proteomes" id="UP000789570">
    <property type="component" value="Unassembled WGS sequence"/>
</dbReference>
<name>A0A9N9EST9_9GLOM</name>
<dbReference type="OrthoDB" id="2407894at2759"/>
<keyword evidence="1" id="KW-0479">Metal-binding</keyword>
<evidence type="ECO:0000259" key="4">
    <source>
        <dbReference type="PROSITE" id="PS50089"/>
    </source>
</evidence>
<dbReference type="InterPro" id="IPR013083">
    <property type="entry name" value="Znf_RING/FYVE/PHD"/>
</dbReference>
<gene>
    <name evidence="5" type="ORF">FCALED_LOCUS12906</name>
</gene>
<keyword evidence="1" id="KW-0863">Zinc-finger</keyword>
<accession>A0A9N9EST9</accession>
<feature type="compositionally biased region" description="Polar residues" evidence="2">
    <location>
        <begin position="150"/>
        <end position="168"/>
    </location>
</feature>
<keyword evidence="3" id="KW-0812">Transmembrane</keyword>
<reference evidence="5" key="1">
    <citation type="submission" date="2021-06" db="EMBL/GenBank/DDBJ databases">
        <authorList>
            <person name="Kallberg Y."/>
            <person name="Tangrot J."/>
            <person name="Rosling A."/>
        </authorList>
    </citation>
    <scope>NUCLEOTIDE SEQUENCE</scope>
    <source>
        <strain evidence="5">UK204</strain>
    </source>
</reference>
<dbReference type="GO" id="GO:0008270">
    <property type="term" value="F:zinc ion binding"/>
    <property type="evidence" value="ECO:0007669"/>
    <property type="project" value="UniProtKB-KW"/>
</dbReference>
<feature type="region of interest" description="Disordered" evidence="2">
    <location>
        <begin position="150"/>
        <end position="190"/>
    </location>
</feature>
<dbReference type="InterPro" id="IPR001841">
    <property type="entry name" value="Znf_RING"/>
</dbReference>
<keyword evidence="6" id="KW-1185">Reference proteome</keyword>
<dbReference type="CDD" id="cd16448">
    <property type="entry name" value="RING-H2"/>
    <property type="match status" value="1"/>
</dbReference>
<dbReference type="SUPFAM" id="SSF57850">
    <property type="entry name" value="RING/U-box"/>
    <property type="match status" value="1"/>
</dbReference>
<organism evidence="5 6">
    <name type="scientific">Funneliformis caledonium</name>
    <dbReference type="NCBI Taxonomy" id="1117310"/>
    <lineage>
        <taxon>Eukaryota</taxon>
        <taxon>Fungi</taxon>
        <taxon>Fungi incertae sedis</taxon>
        <taxon>Mucoromycota</taxon>
        <taxon>Glomeromycotina</taxon>
        <taxon>Glomeromycetes</taxon>
        <taxon>Glomerales</taxon>
        <taxon>Glomeraceae</taxon>
        <taxon>Funneliformis</taxon>
    </lineage>
</organism>
<sequence>MESLLEDARIALRIILEQASQLLINGVDPPESITCCICLNEITLMQTYVRLSCKHILHFICFVSEYSYRQHCPKCYKPIEIGVSEDTVNASESSIQVVEEIEYSNVDMRIDYDVLTNFQTDFNPDLTLEIPLNSPNINIELSSNIASSSNTPLIPNTTDSSTISLNQNTRRRNPTRSARPTNLTEESVSLSAILSRESESALSRRNRRTEYLERNVPLIIQELNTVPNESFIVTDLQSHQETNARNANYLAVLSNLRFRAVLVDRYEMLVQVTGNDHNAREALNSEVEDFALASSAKKIYFVFPDCGRAGGHQKGKICEAPKRLMGMQSIQVLFNTSEVIYVLIFIGSIFTTIWHILRVSRQQLTNIDPAQAKNIEVSTDAFLNQLYSKETGLNDEIKTYLTKKFNEVNTENHENMLALYDKLLNIEGRVWSANDEQYDNFMTNTARFRYLRILALHILNITPVSGSNDSSSFTGLSEEDNLDDIFISQ</sequence>
<dbReference type="Gene3D" id="3.30.40.10">
    <property type="entry name" value="Zinc/RING finger domain, C3HC4 (zinc finger)"/>
    <property type="match status" value="1"/>
</dbReference>
<evidence type="ECO:0000256" key="3">
    <source>
        <dbReference type="SAM" id="Phobius"/>
    </source>
</evidence>
<keyword evidence="3" id="KW-0472">Membrane</keyword>
<evidence type="ECO:0000256" key="2">
    <source>
        <dbReference type="SAM" id="MobiDB-lite"/>
    </source>
</evidence>
<evidence type="ECO:0000313" key="6">
    <source>
        <dbReference type="Proteomes" id="UP000789570"/>
    </source>
</evidence>